<dbReference type="InterPro" id="IPR018060">
    <property type="entry name" value="HTH_AraC"/>
</dbReference>
<evidence type="ECO:0000313" key="6">
    <source>
        <dbReference type="Proteomes" id="UP000250369"/>
    </source>
</evidence>
<evidence type="ECO:0000256" key="3">
    <source>
        <dbReference type="ARBA" id="ARBA00023163"/>
    </source>
</evidence>
<dbReference type="InterPro" id="IPR020449">
    <property type="entry name" value="Tscrpt_reg_AraC-type_HTH"/>
</dbReference>
<dbReference type="OrthoDB" id="9772063at2"/>
<dbReference type="Proteomes" id="UP000250369">
    <property type="component" value="Unassembled WGS sequence"/>
</dbReference>
<dbReference type="CDD" id="cd02209">
    <property type="entry name" value="cupin_XRE_C"/>
    <property type="match status" value="1"/>
</dbReference>
<dbReference type="PROSITE" id="PS01124">
    <property type="entry name" value="HTH_ARAC_FAMILY_2"/>
    <property type="match status" value="1"/>
</dbReference>
<dbReference type="Pfam" id="PF07883">
    <property type="entry name" value="Cupin_2"/>
    <property type="match status" value="1"/>
</dbReference>
<proteinExistence type="predicted"/>
<accession>A0A329MX94</accession>
<reference evidence="5 6" key="1">
    <citation type="journal article" date="2009" name="Int. J. Syst. Evol. Microbiol.">
        <title>Paenibacillus contaminans sp. nov., isolated from a contaminated laboratory plate.</title>
        <authorList>
            <person name="Chou J.H."/>
            <person name="Lee J.H."/>
            <person name="Lin M.C."/>
            <person name="Chang P.S."/>
            <person name="Arun A.B."/>
            <person name="Young C.C."/>
            <person name="Chen W.M."/>
        </authorList>
    </citation>
    <scope>NUCLEOTIDE SEQUENCE [LARGE SCALE GENOMIC DNA]</scope>
    <source>
        <strain evidence="5 6">CKOBP-6</strain>
    </source>
</reference>
<dbReference type="AlphaFoldDB" id="A0A329MX94"/>
<dbReference type="PRINTS" id="PR00032">
    <property type="entry name" value="HTHARAC"/>
</dbReference>
<keyword evidence="1" id="KW-0805">Transcription regulation</keyword>
<dbReference type="Pfam" id="PF12833">
    <property type="entry name" value="HTH_18"/>
    <property type="match status" value="1"/>
</dbReference>
<feature type="domain" description="HTH araC/xylS-type" evidence="4">
    <location>
        <begin position="190"/>
        <end position="288"/>
    </location>
</feature>
<dbReference type="InterPro" id="IPR037923">
    <property type="entry name" value="HTH-like"/>
</dbReference>
<dbReference type="Gene3D" id="2.60.120.10">
    <property type="entry name" value="Jelly Rolls"/>
    <property type="match status" value="1"/>
</dbReference>
<organism evidence="5 6">
    <name type="scientific">Paenibacillus contaminans</name>
    <dbReference type="NCBI Taxonomy" id="450362"/>
    <lineage>
        <taxon>Bacteria</taxon>
        <taxon>Bacillati</taxon>
        <taxon>Bacillota</taxon>
        <taxon>Bacilli</taxon>
        <taxon>Bacillales</taxon>
        <taxon>Paenibacillaceae</taxon>
        <taxon>Paenibacillus</taxon>
    </lineage>
</organism>
<evidence type="ECO:0000259" key="4">
    <source>
        <dbReference type="PROSITE" id="PS01124"/>
    </source>
</evidence>
<evidence type="ECO:0000313" key="5">
    <source>
        <dbReference type="EMBL" id="RAV22387.1"/>
    </source>
</evidence>
<dbReference type="GO" id="GO:0043565">
    <property type="term" value="F:sequence-specific DNA binding"/>
    <property type="evidence" value="ECO:0007669"/>
    <property type="project" value="InterPro"/>
</dbReference>
<dbReference type="InterPro" id="IPR009057">
    <property type="entry name" value="Homeodomain-like_sf"/>
</dbReference>
<name>A0A329MX94_9BACL</name>
<gene>
    <name evidence="5" type="ORF">DQG23_05440</name>
</gene>
<evidence type="ECO:0000256" key="2">
    <source>
        <dbReference type="ARBA" id="ARBA00023125"/>
    </source>
</evidence>
<dbReference type="GO" id="GO:0003700">
    <property type="term" value="F:DNA-binding transcription factor activity"/>
    <property type="evidence" value="ECO:0007669"/>
    <property type="project" value="InterPro"/>
</dbReference>
<keyword evidence="3" id="KW-0804">Transcription</keyword>
<dbReference type="EMBL" id="QMFB01000002">
    <property type="protein sequence ID" value="RAV22387.1"/>
    <property type="molecule type" value="Genomic_DNA"/>
</dbReference>
<sequence>MTTQRQIIDYNQRFPFKITRVKQLNNNYLVLPHWHEQLEVIQVVSGSVQVKVDEQTYIGEEGDIFFFNSRQVHSVMNKDEKVDPMIHGMLFDRVLLYRAIANQETELWISSLLGHRKIRNQYTPTHKLWPKLNEGLKMLSEENTSKLIGYELLIISEIYSFIVSILRMYAIEISLDLSPIRYIEQYAKLKPAVDYIEKQYANKMNLEEISSQSNMSSFHFSREFKKLFGMTPMQMVTDVRLHRAKQLLLDSNISITEVAGLIGFYDVGHFSKVFKQKNGYTPLQFRKGFDL</sequence>
<protein>
    <recommendedName>
        <fullName evidence="4">HTH araC/xylS-type domain-containing protein</fullName>
    </recommendedName>
</protein>
<dbReference type="InterPro" id="IPR013096">
    <property type="entry name" value="Cupin_2"/>
</dbReference>
<dbReference type="SUPFAM" id="SSF46689">
    <property type="entry name" value="Homeodomain-like"/>
    <property type="match status" value="2"/>
</dbReference>
<dbReference type="SUPFAM" id="SSF51215">
    <property type="entry name" value="Regulatory protein AraC"/>
    <property type="match status" value="1"/>
</dbReference>
<dbReference type="InterPro" id="IPR014710">
    <property type="entry name" value="RmlC-like_jellyroll"/>
</dbReference>
<dbReference type="PANTHER" id="PTHR43280:SF2">
    <property type="entry name" value="HTH-TYPE TRANSCRIPTIONAL REGULATOR EXSA"/>
    <property type="match status" value="1"/>
</dbReference>
<keyword evidence="2" id="KW-0238">DNA-binding</keyword>
<dbReference type="SMART" id="SM00342">
    <property type="entry name" value="HTH_ARAC"/>
    <property type="match status" value="1"/>
</dbReference>
<dbReference type="RefSeq" id="WP_113029794.1">
    <property type="nucleotide sequence ID" value="NZ_QMFB01000002.1"/>
</dbReference>
<keyword evidence="6" id="KW-1185">Reference proteome</keyword>
<evidence type="ECO:0000256" key="1">
    <source>
        <dbReference type="ARBA" id="ARBA00023015"/>
    </source>
</evidence>
<dbReference type="PANTHER" id="PTHR43280">
    <property type="entry name" value="ARAC-FAMILY TRANSCRIPTIONAL REGULATOR"/>
    <property type="match status" value="1"/>
</dbReference>
<dbReference type="Gene3D" id="1.10.10.60">
    <property type="entry name" value="Homeodomain-like"/>
    <property type="match status" value="2"/>
</dbReference>
<comment type="caution">
    <text evidence="5">The sequence shown here is derived from an EMBL/GenBank/DDBJ whole genome shotgun (WGS) entry which is preliminary data.</text>
</comment>